<evidence type="ECO:0000313" key="1">
    <source>
        <dbReference type="EMBL" id="WMV14190.1"/>
    </source>
</evidence>
<keyword evidence="2" id="KW-1185">Reference proteome</keyword>
<name>A0AAF0Q3L9_SOLVR</name>
<organism evidence="1 2">
    <name type="scientific">Solanum verrucosum</name>
    <dbReference type="NCBI Taxonomy" id="315347"/>
    <lineage>
        <taxon>Eukaryota</taxon>
        <taxon>Viridiplantae</taxon>
        <taxon>Streptophyta</taxon>
        <taxon>Embryophyta</taxon>
        <taxon>Tracheophyta</taxon>
        <taxon>Spermatophyta</taxon>
        <taxon>Magnoliopsida</taxon>
        <taxon>eudicotyledons</taxon>
        <taxon>Gunneridae</taxon>
        <taxon>Pentapetalae</taxon>
        <taxon>asterids</taxon>
        <taxon>lamiids</taxon>
        <taxon>Solanales</taxon>
        <taxon>Solanaceae</taxon>
        <taxon>Solanoideae</taxon>
        <taxon>Solaneae</taxon>
        <taxon>Solanum</taxon>
    </lineage>
</organism>
<dbReference type="AlphaFoldDB" id="A0AAF0Q3L9"/>
<gene>
    <name evidence="1" type="ORF">MTR67_007575</name>
</gene>
<evidence type="ECO:0000313" key="2">
    <source>
        <dbReference type="Proteomes" id="UP001234989"/>
    </source>
</evidence>
<reference evidence="1" key="1">
    <citation type="submission" date="2023-08" db="EMBL/GenBank/DDBJ databases">
        <title>A de novo genome assembly of Solanum verrucosum Schlechtendal, a Mexican diploid species geographically isolated from the other diploid A-genome species in potato relatives.</title>
        <authorList>
            <person name="Hosaka K."/>
        </authorList>
    </citation>
    <scope>NUCLEOTIDE SEQUENCE</scope>
    <source>
        <tissue evidence="1">Young leaves</tissue>
    </source>
</reference>
<dbReference type="EMBL" id="CP133613">
    <property type="protein sequence ID" value="WMV14190.1"/>
    <property type="molecule type" value="Genomic_DNA"/>
</dbReference>
<evidence type="ECO:0008006" key="3">
    <source>
        <dbReference type="Google" id="ProtNLM"/>
    </source>
</evidence>
<accession>A0AAF0Q3L9</accession>
<proteinExistence type="predicted"/>
<protein>
    <recommendedName>
        <fullName evidence="3">Gag-pol polyprotein</fullName>
    </recommendedName>
</protein>
<sequence length="135" mass="15227">MARGGTTACGAAREELEEEEKVGARIKIKSPFLKHLWDLLSREVVNPVNLNVGTVASREWDFMRMNPLELYDSKVEEDPQEFIDEVYNVLAIMGVTPVEKAELATYQLKGVVQNLVQLMERSKTSRCGSPRMGEI</sequence>
<dbReference type="Proteomes" id="UP001234989">
    <property type="component" value="Chromosome 2"/>
</dbReference>